<sequence length="139" mass="14462">MTALTKDRNTPTRAADVFEPLVKGGTLIHAGSLVCHDANGWAVPGTVATTLVAIGRAEARADNSNGVDGDIRARVRRGVFRWANSLAGDAISAADIGSACYVVDDQTVARSDGASTRSRAGTIVDVDDIGVWVLTGYAY</sequence>
<proteinExistence type="predicted"/>
<protein>
    <submittedName>
        <fullName evidence="1">Uncharacterized protein</fullName>
    </submittedName>
</protein>
<evidence type="ECO:0000313" key="2">
    <source>
        <dbReference type="Proteomes" id="UP000438991"/>
    </source>
</evidence>
<dbReference type="RefSeq" id="WP_155481393.1">
    <property type="nucleotide sequence ID" value="NZ_WNKV01000024.1"/>
</dbReference>
<dbReference type="Proteomes" id="UP000438991">
    <property type="component" value="Unassembled WGS sequence"/>
</dbReference>
<dbReference type="EMBL" id="WNKV01000024">
    <property type="protein sequence ID" value="MTW19098.1"/>
    <property type="molecule type" value="Genomic_DNA"/>
</dbReference>
<reference evidence="1 2" key="1">
    <citation type="submission" date="2019-11" db="EMBL/GenBank/DDBJ databases">
        <title>Whole-genome sequence of Rhodoplanes serenus DSM 18633, type strain.</title>
        <authorList>
            <person name="Kyndt J.A."/>
            <person name="Meyer T.E."/>
        </authorList>
    </citation>
    <scope>NUCLEOTIDE SEQUENCE [LARGE SCALE GENOMIC DNA]</scope>
    <source>
        <strain evidence="1 2">DSM 18633</strain>
    </source>
</reference>
<dbReference type="AlphaFoldDB" id="A0A9X5AVJ4"/>
<evidence type="ECO:0000313" key="1">
    <source>
        <dbReference type="EMBL" id="MTW19098.1"/>
    </source>
</evidence>
<organism evidence="1 2">
    <name type="scientific">Rhodoplanes serenus</name>
    <dbReference type="NCBI Taxonomy" id="200615"/>
    <lineage>
        <taxon>Bacteria</taxon>
        <taxon>Pseudomonadati</taxon>
        <taxon>Pseudomonadota</taxon>
        <taxon>Alphaproteobacteria</taxon>
        <taxon>Hyphomicrobiales</taxon>
        <taxon>Nitrobacteraceae</taxon>
        <taxon>Rhodoplanes</taxon>
    </lineage>
</organism>
<accession>A0A9X5AVJ4</accession>
<gene>
    <name evidence="1" type="ORF">GJ689_23140</name>
</gene>
<comment type="caution">
    <text evidence="1">The sequence shown here is derived from an EMBL/GenBank/DDBJ whole genome shotgun (WGS) entry which is preliminary data.</text>
</comment>
<name>A0A9X5AVJ4_9BRAD</name>